<sequence>MKNDLRSCLQQVSHEQAAPVSESLEKQLLQKNKELLELNQRLLQEIEERKRVEQSLLQSERKYRKVVESSSDIIGRFDKNLRHIFVNDAVEAAFGLPKQQLIGKSHQELNLPEYVLRETRDRIQEVFRTGQKETSITYLPTPEGLRCFHSVIEPELSEAGTVETVVAIGRDLTMEALKEQMLNSVFDNTRIGITSLHAVRDEQGHIVDFEWMLANKSAAAILGQSSSELINKRILSLFPGIKATGLFDFMVQVVEQGGAHSQSLFYNHEHLNAWFDLLISKLADGVILTFVDISEQRKTALALKHTNQELLQEVQERKTAERRLQQEHELLERIIEHSVDCICAFDERGYYTAWNRMMEVYTGFKREQVLGRHIFDVHPHLKDTKVAQKVKQVLQGRSCRLKAVPFMQRPGSYELNLVPTFDAEQQQTGGIIFMRDLAESLKLKEMTIQHRLSQQKNNLQVVLQTQEEERKRIAEALHNGLGQLLYGIKLHLEQAKGAGTGAVARIQEIALLLEEAITETRTISFELMPSILQDFGLEVALQEFCKKLSRTHITINLKEYNAAARFDANLEIAVYRMVQELVNNCIKHAGATLVEIEVVQAKGKLRLQVRDNGKGADTAKLKKCDGIGLRSIRNRLKLLNGRLRINAEAGKGTAVTLQVPL</sequence>
<gene>
    <name evidence="7" type="ORF">CA264_09195</name>
</gene>
<dbReference type="EMBL" id="CP021235">
    <property type="protein sequence ID" value="ARS35600.1"/>
    <property type="molecule type" value="Genomic_DNA"/>
</dbReference>
<dbReference type="SUPFAM" id="SSF55785">
    <property type="entry name" value="PYP-like sensor domain (PAS domain)"/>
    <property type="match status" value="3"/>
</dbReference>
<dbReference type="CDD" id="cd16917">
    <property type="entry name" value="HATPase_UhpB-NarQ-NarX-like"/>
    <property type="match status" value="1"/>
</dbReference>
<dbReference type="GO" id="GO:0016020">
    <property type="term" value="C:membrane"/>
    <property type="evidence" value="ECO:0007669"/>
    <property type="project" value="InterPro"/>
</dbReference>
<dbReference type="CDD" id="cd00130">
    <property type="entry name" value="PAS"/>
    <property type="match status" value="2"/>
</dbReference>
<dbReference type="NCBIfam" id="TIGR00229">
    <property type="entry name" value="sensory_box"/>
    <property type="match status" value="2"/>
</dbReference>
<proteinExistence type="predicted"/>
<dbReference type="AlphaFoldDB" id="A0A1X9YRT1"/>
<dbReference type="Gene3D" id="1.20.5.1930">
    <property type="match status" value="1"/>
</dbReference>
<evidence type="ECO:0008006" key="9">
    <source>
        <dbReference type="Google" id="ProtNLM"/>
    </source>
</evidence>
<evidence type="ECO:0000313" key="7">
    <source>
        <dbReference type="EMBL" id="ARS35600.1"/>
    </source>
</evidence>
<dbReference type="InterPro" id="IPR003594">
    <property type="entry name" value="HATPase_dom"/>
</dbReference>
<evidence type="ECO:0000256" key="4">
    <source>
        <dbReference type="SAM" id="Coils"/>
    </source>
</evidence>
<feature type="domain" description="Histidine kinase" evidence="5">
    <location>
        <begin position="574"/>
        <end position="661"/>
    </location>
</feature>
<keyword evidence="4" id="KW-0175">Coiled coil</keyword>
<dbReference type="InterPro" id="IPR000014">
    <property type="entry name" value="PAS"/>
</dbReference>
<dbReference type="GO" id="GO:0006355">
    <property type="term" value="P:regulation of DNA-templated transcription"/>
    <property type="evidence" value="ECO:0007669"/>
    <property type="project" value="InterPro"/>
</dbReference>
<evidence type="ECO:0000256" key="2">
    <source>
        <dbReference type="ARBA" id="ARBA00022777"/>
    </source>
</evidence>
<dbReference type="KEGG" id="pact:CA264_09195"/>
<dbReference type="STRING" id="709015.GCA_000472485_01852"/>
<dbReference type="Pfam" id="PF00989">
    <property type="entry name" value="PAS"/>
    <property type="match status" value="1"/>
</dbReference>
<keyword evidence="1" id="KW-0808">Transferase</keyword>
<dbReference type="Gene3D" id="3.30.565.10">
    <property type="entry name" value="Histidine kinase-like ATPase, C-terminal domain"/>
    <property type="match status" value="1"/>
</dbReference>
<feature type="domain" description="PAS" evidence="6">
    <location>
        <begin position="59"/>
        <end position="134"/>
    </location>
</feature>
<dbReference type="InterPro" id="IPR050482">
    <property type="entry name" value="Sensor_HK_TwoCompSys"/>
</dbReference>
<keyword evidence="2" id="KW-0418">Kinase</keyword>
<reference evidence="8" key="1">
    <citation type="submission" date="2017-05" db="EMBL/GenBank/DDBJ databases">
        <authorList>
            <person name="Ray J."/>
            <person name="Price M."/>
            <person name="Deutschbauer A."/>
        </authorList>
    </citation>
    <scope>NUCLEOTIDE SEQUENCE [LARGE SCALE GENOMIC DNA]</scope>
    <source>
        <strain evidence="8">DSM 19842</strain>
    </source>
</reference>
<protein>
    <recommendedName>
        <fullName evidence="9">Oxygen sensor histidine kinase NreB</fullName>
    </recommendedName>
</protein>
<evidence type="ECO:0000256" key="1">
    <source>
        <dbReference type="ARBA" id="ARBA00022679"/>
    </source>
</evidence>
<dbReference type="PROSITE" id="PS50112">
    <property type="entry name" value="PAS"/>
    <property type="match status" value="2"/>
</dbReference>
<evidence type="ECO:0000259" key="6">
    <source>
        <dbReference type="PROSITE" id="PS50112"/>
    </source>
</evidence>
<dbReference type="InterPro" id="IPR013656">
    <property type="entry name" value="PAS_4"/>
</dbReference>
<dbReference type="InterPro" id="IPR036890">
    <property type="entry name" value="HATPase_C_sf"/>
</dbReference>
<evidence type="ECO:0000313" key="8">
    <source>
        <dbReference type="Proteomes" id="UP000266292"/>
    </source>
</evidence>
<dbReference type="SUPFAM" id="SSF55874">
    <property type="entry name" value="ATPase domain of HSP90 chaperone/DNA topoisomerase II/histidine kinase"/>
    <property type="match status" value="1"/>
</dbReference>
<keyword evidence="3" id="KW-0902">Two-component regulatory system</keyword>
<dbReference type="SMART" id="SM00387">
    <property type="entry name" value="HATPase_c"/>
    <property type="match status" value="1"/>
</dbReference>
<dbReference type="Proteomes" id="UP000266292">
    <property type="component" value="Chromosome"/>
</dbReference>
<dbReference type="InterPro" id="IPR013767">
    <property type="entry name" value="PAS_fold"/>
</dbReference>
<dbReference type="Pfam" id="PF07730">
    <property type="entry name" value="HisKA_3"/>
    <property type="match status" value="1"/>
</dbReference>
<dbReference type="GO" id="GO:0046983">
    <property type="term" value="F:protein dimerization activity"/>
    <property type="evidence" value="ECO:0007669"/>
    <property type="project" value="InterPro"/>
</dbReference>
<organism evidence="7 8">
    <name type="scientific">Pontibacter actiniarum</name>
    <dbReference type="NCBI Taxonomy" id="323450"/>
    <lineage>
        <taxon>Bacteria</taxon>
        <taxon>Pseudomonadati</taxon>
        <taxon>Bacteroidota</taxon>
        <taxon>Cytophagia</taxon>
        <taxon>Cytophagales</taxon>
        <taxon>Hymenobacteraceae</taxon>
        <taxon>Pontibacter</taxon>
    </lineage>
</organism>
<feature type="domain" description="PAS" evidence="6">
    <location>
        <begin position="327"/>
        <end position="397"/>
    </location>
</feature>
<dbReference type="Gene3D" id="3.30.450.20">
    <property type="entry name" value="PAS domain"/>
    <property type="match status" value="3"/>
</dbReference>
<feature type="coiled-coil region" evidence="4">
    <location>
        <begin position="21"/>
        <end position="55"/>
    </location>
</feature>
<dbReference type="Pfam" id="PF02518">
    <property type="entry name" value="HATPase_c"/>
    <property type="match status" value="1"/>
</dbReference>
<evidence type="ECO:0000256" key="3">
    <source>
        <dbReference type="ARBA" id="ARBA00023012"/>
    </source>
</evidence>
<dbReference type="PANTHER" id="PTHR24421">
    <property type="entry name" value="NITRATE/NITRITE SENSOR PROTEIN NARX-RELATED"/>
    <property type="match status" value="1"/>
</dbReference>
<feature type="coiled-coil region" evidence="4">
    <location>
        <begin position="449"/>
        <end position="476"/>
    </location>
</feature>
<dbReference type="RefSeq" id="WP_025606554.1">
    <property type="nucleotide sequence ID" value="NZ_CP021235.1"/>
</dbReference>
<keyword evidence="8" id="KW-1185">Reference proteome</keyword>
<evidence type="ECO:0000259" key="5">
    <source>
        <dbReference type="PROSITE" id="PS50109"/>
    </source>
</evidence>
<name>A0A1X9YRT1_9BACT</name>
<dbReference type="SMART" id="SM00091">
    <property type="entry name" value="PAS"/>
    <property type="match status" value="3"/>
</dbReference>
<accession>A0A1X9YRT1</accession>
<dbReference type="GO" id="GO:0000155">
    <property type="term" value="F:phosphorelay sensor kinase activity"/>
    <property type="evidence" value="ECO:0007669"/>
    <property type="project" value="InterPro"/>
</dbReference>
<dbReference type="OrthoDB" id="5401121at2"/>
<dbReference type="InterPro" id="IPR005467">
    <property type="entry name" value="His_kinase_dom"/>
</dbReference>
<dbReference type="PROSITE" id="PS50109">
    <property type="entry name" value="HIS_KIN"/>
    <property type="match status" value="1"/>
</dbReference>
<dbReference type="InterPro" id="IPR035965">
    <property type="entry name" value="PAS-like_dom_sf"/>
</dbReference>
<dbReference type="InterPro" id="IPR011712">
    <property type="entry name" value="Sig_transdc_His_kin_sub3_dim/P"/>
</dbReference>
<dbReference type="Pfam" id="PF08448">
    <property type="entry name" value="PAS_4"/>
    <property type="match status" value="2"/>
</dbReference>